<dbReference type="FunFam" id="3.40.50.720:FF:000245">
    <property type="entry name" value="Short chain dehydrogenase, putative"/>
    <property type="match status" value="1"/>
</dbReference>
<dbReference type="InterPro" id="IPR036291">
    <property type="entry name" value="NAD(P)-bd_dom_sf"/>
</dbReference>
<evidence type="ECO:0000256" key="3">
    <source>
        <dbReference type="ARBA" id="ARBA00023002"/>
    </source>
</evidence>
<dbReference type="Proteomes" id="UP000283269">
    <property type="component" value="Unassembled WGS sequence"/>
</dbReference>
<keyword evidence="3" id="KW-0560">Oxidoreductase</keyword>
<dbReference type="Pfam" id="PF13561">
    <property type="entry name" value="adh_short_C2"/>
    <property type="match status" value="1"/>
</dbReference>
<proteinExistence type="inferred from homology"/>
<evidence type="ECO:0000313" key="5">
    <source>
        <dbReference type="Proteomes" id="UP000283269"/>
    </source>
</evidence>
<accession>A0A409XEL9</accession>
<evidence type="ECO:0000313" key="4">
    <source>
        <dbReference type="EMBL" id="PPQ89087.1"/>
    </source>
</evidence>
<evidence type="ECO:0008006" key="6">
    <source>
        <dbReference type="Google" id="ProtNLM"/>
    </source>
</evidence>
<reference evidence="4 5" key="1">
    <citation type="journal article" date="2018" name="Evol. Lett.">
        <title>Horizontal gene cluster transfer increased hallucinogenic mushroom diversity.</title>
        <authorList>
            <person name="Reynolds H.T."/>
            <person name="Vijayakumar V."/>
            <person name="Gluck-Thaler E."/>
            <person name="Korotkin H.B."/>
            <person name="Matheny P.B."/>
            <person name="Slot J.C."/>
        </authorList>
    </citation>
    <scope>NUCLEOTIDE SEQUENCE [LARGE SCALE GENOMIC DNA]</scope>
    <source>
        <strain evidence="4 5">2631</strain>
    </source>
</reference>
<dbReference type="AlphaFoldDB" id="A0A409XEL9"/>
<dbReference type="OrthoDB" id="1669814at2759"/>
<dbReference type="InterPro" id="IPR020904">
    <property type="entry name" value="Sc_DH/Rdtase_CS"/>
</dbReference>
<evidence type="ECO:0000256" key="2">
    <source>
        <dbReference type="ARBA" id="ARBA00022857"/>
    </source>
</evidence>
<dbReference type="PRINTS" id="PR00081">
    <property type="entry name" value="GDHRDH"/>
</dbReference>
<protein>
    <recommendedName>
        <fullName evidence="6">Sorbose reductase sou1</fullName>
    </recommendedName>
</protein>
<sequence>MATQSSAPPAQSISPLAPIGVSAAIEAASNPGFQAKVKIFDEFALNDRVGIVSGGNRGLGLEMALALCEAGARAIYCFDLPAEPSEEWNQTSAYVKKLGNGSRLEYAQIDVRDQQALWDKAKEIGDREGRMDVCIAAAGILKTHTDCLTYPAQQFKDVLDVNTNGVLFTAQAAGQQMRRFGNGGSIILIASMSGSITNRDHAWVSYNSSKSAVLQMARSMACELGPERIRVNSLSPGHIYTSMTAAYLDTQPHLLDKWSNLNPLGRIGRPDELRGVIAWLASDASTFCTGSDILVSGGHHAW</sequence>
<keyword evidence="2" id="KW-0521">NADP</keyword>
<dbReference type="EMBL" id="NHYD01001946">
    <property type="protein sequence ID" value="PPQ89087.1"/>
    <property type="molecule type" value="Genomic_DNA"/>
</dbReference>
<comment type="similarity">
    <text evidence="1">Belongs to the short-chain dehydrogenases/reductases (SDR) family.</text>
</comment>
<gene>
    <name evidence="4" type="ORF">CVT25_006459</name>
</gene>
<organism evidence="4 5">
    <name type="scientific">Psilocybe cyanescens</name>
    <dbReference type="NCBI Taxonomy" id="93625"/>
    <lineage>
        <taxon>Eukaryota</taxon>
        <taxon>Fungi</taxon>
        <taxon>Dikarya</taxon>
        <taxon>Basidiomycota</taxon>
        <taxon>Agaricomycotina</taxon>
        <taxon>Agaricomycetes</taxon>
        <taxon>Agaricomycetidae</taxon>
        <taxon>Agaricales</taxon>
        <taxon>Agaricineae</taxon>
        <taxon>Strophariaceae</taxon>
        <taxon>Psilocybe</taxon>
    </lineage>
</organism>
<dbReference type="InParanoid" id="A0A409XEL9"/>
<dbReference type="SUPFAM" id="SSF51735">
    <property type="entry name" value="NAD(P)-binding Rossmann-fold domains"/>
    <property type="match status" value="1"/>
</dbReference>
<dbReference type="PROSITE" id="PS00061">
    <property type="entry name" value="ADH_SHORT"/>
    <property type="match status" value="1"/>
</dbReference>
<dbReference type="Gene3D" id="3.40.50.720">
    <property type="entry name" value="NAD(P)-binding Rossmann-like Domain"/>
    <property type="match status" value="1"/>
</dbReference>
<dbReference type="STRING" id="93625.A0A409XEL9"/>
<dbReference type="GO" id="GO:0050664">
    <property type="term" value="F:oxidoreductase activity, acting on NAD(P)H, oxygen as acceptor"/>
    <property type="evidence" value="ECO:0007669"/>
    <property type="project" value="TreeGrafter"/>
</dbReference>
<dbReference type="InterPro" id="IPR002347">
    <property type="entry name" value="SDR_fam"/>
</dbReference>
<name>A0A409XEL9_PSICY</name>
<dbReference type="PRINTS" id="PR00080">
    <property type="entry name" value="SDRFAMILY"/>
</dbReference>
<evidence type="ECO:0000256" key="1">
    <source>
        <dbReference type="ARBA" id="ARBA00006484"/>
    </source>
</evidence>
<comment type="caution">
    <text evidence="4">The sequence shown here is derived from an EMBL/GenBank/DDBJ whole genome shotgun (WGS) entry which is preliminary data.</text>
</comment>
<dbReference type="PANTHER" id="PTHR43008:SF4">
    <property type="entry name" value="CHAIN DEHYDROGENASE, PUTATIVE (AFU_ORTHOLOGUE AFUA_4G08710)-RELATED"/>
    <property type="match status" value="1"/>
</dbReference>
<dbReference type="FunCoup" id="A0A409XEL9">
    <property type="interactions" value="33"/>
</dbReference>
<keyword evidence="5" id="KW-1185">Reference proteome</keyword>
<dbReference type="PANTHER" id="PTHR43008">
    <property type="entry name" value="BENZIL REDUCTASE"/>
    <property type="match status" value="1"/>
</dbReference>
<dbReference type="GO" id="GO:0016616">
    <property type="term" value="F:oxidoreductase activity, acting on the CH-OH group of donors, NAD or NADP as acceptor"/>
    <property type="evidence" value="ECO:0007669"/>
    <property type="project" value="UniProtKB-ARBA"/>
</dbReference>